<keyword evidence="3" id="KW-1185">Reference proteome</keyword>
<dbReference type="AlphaFoldDB" id="A0A0N4YTS8"/>
<sequence>MSGPKSGQKGTELGNSADDAGRWADDLLEIVSEPMNKTLDRMKKYSNSSANVGCRR</sequence>
<dbReference type="Proteomes" id="UP000271162">
    <property type="component" value="Unassembled WGS sequence"/>
</dbReference>
<reference evidence="4" key="1">
    <citation type="submission" date="2017-02" db="UniProtKB">
        <authorList>
            <consortium name="WormBaseParasite"/>
        </authorList>
    </citation>
    <scope>IDENTIFICATION</scope>
</reference>
<organism evidence="4">
    <name type="scientific">Nippostrongylus brasiliensis</name>
    <name type="common">Rat hookworm</name>
    <dbReference type="NCBI Taxonomy" id="27835"/>
    <lineage>
        <taxon>Eukaryota</taxon>
        <taxon>Metazoa</taxon>
        <taxon>Ecdysozoa</taxon>
        <taxon>Nematoda</taxon>
        <taxon>Chromadorea</taxon>
        <taxon>Rhabditida</taxon>
        <taxon>Rhabditina</taxon>
        <taxon>Rhabditomorpha</taxon>
        <taxon>Strongyloidea</taxon>
        <taxon>Heligmosomidae</taxon>
        <taxon>Nippostrongylus</taxon>
    </lineage>
</organism>
<name>A0A0N4YTS8_NIPBR</name>
<dbReference type="EMBL" id="UYSL01025371">
    <property type="protein sequence ID" value="VDL84388.1"/>
    <property type="molecule type" value="Genomic_DNA"/>
</dbReference>
<accession>A0A0N4YTS8</accession>
<protein>
    <submittedName>
        <fullName evidence="4">Phage tail tape measure protein</fullName>
    </submittedName>
</protein>
<proteinExistence type="predicted"/>
<feature type="region of interest" description="Disordered" evidence="1">
    <location>
        <begin position="1"/>
        <end position="20"/>
    </location>
</feature>
<evidence type="ECO:0000313" key="3">
    <source>
        <dbReference type="Proteomes" id="UP000271162"/>
    </source>
</evidence>
<gene>
    <name evidence="2" type="ORF">NBR_LOCUS20651</name>
</gene>
<dbReference type="WBParaSite" id="NBR_0002065001-mRNA-1">
    <property type="protein sequence ID" value="NBR_0002065001-mRNA-1"/>
    <property type="gene ID" value="NBR_0002065001"/>
</dbReference>
<evidence type="ECO:0000256" key="1">
    <source>
        <dbReference type="SAM" id="MobiDB-lite"/>
    </source>
</evidence>
<evidence type="ECO:0000313" key="4">
    <source>
        <dbReference type="WBParaSite" id="NBR_0002065001-mRNA-1"/>
    </source>
</evidence>
<evidence type="ECO:0000313" key="2">
    <source>
        <dbReference type="EMBL" id="VDL84388.1"/>
    </source>
</evidence>
<reference evidence="2 3" key="2">
    <citation type="submission" date="2018-11" db="EMBL/GenBank/DDBJ databases">
        <authorList>
            <consortium name="Pathogen Informatics"/>
        </authorList>
    </citation>
    <scope>NUCLEOTIDE SEQUENCE [LARGE SCALE GENOMIC DNA]</scope>
</reference>
<dbReference type="STRING" id="27835.A0A0N4YTS8"/>